<dbReference type="Proteomes" id="UP000680038">
    <property type="component" value="Unassembled WGS sequence"/>
</dbReference>
<dbReference type="EMBL" id="CAJRAF010000002">
    <property type="protein sequence ID" value="CAG5005610.1"/>
    <property type="molecule type" value="Genomic_DNA"/>
</dbReference>
<accession>A0A916JGJ2</accession>
<sequence>MKKVRSFTRVPVLFILIAAAVFSCKKDSDKDPVPTSKGVEGSWKMTAMNITPAYEGITDMLKFYSEFFGNDCLYRVTIIMKPDGTVGGTVPSDCSDEGTDIFGEPSKWKVVGNKIQLIDGSTVDEYDLEVNGSEMKWSYEEITDGKTYKTTIVLKKV</sequence>
<feature type="domain" description="Lipocalin-like" evidence="2">
    <location>
        <begin position="40"/>
        <end position="137"/>
    </location>
</feature>
<keyword evidence="4" id="KW-1185">Reference proteome</keyword>
<keyword evidence="1" id="KW-0732">Signal</keyword>
<dbReference type="RefSeq" id="WP_215240090.1">
    <property type="nucleotide sequence ID" value="NZ_CAJRAF010000002.1"/>
</dbReference>
<gene>
    <name evidence="3" type="ORF">DYBT9275_03615</name>
</gene>
<feature type="chain" id="PRO_5037689118" description="Lipocalin-like domain-containing protein" evidence="1">
    <location>
        <begin position="24"/>
        <end position="157"/>
    </location>
</feature>
<reference evidence="3" key="1">
    <citation type="submission" date="2021-04" db="EMBL/GenBank/DDBJ databases">
        <authorList>
            <person name="Rodrigo-Torres L."/>
            <person name="Arahal R. D."/>
            <person name="Lucena T."/>
        </authorList>
    </citation>
    <scope>NUCLEOTIDE SEQUENCE</scope>
    <source>
        <strain evidence="3">CECT 9275</strain>
    </source>
</reference>
<evidence type="ECO:0000313" key="4">
    <source>
        <dbReference type="Proteomes" id="UP000680038"/>
    </source>
</evidence>
<evidence type="ECO:0000256" key="1">
    <source>
        <dbReference type="SAM" id="SignalP"/>
    </source>
</evidence>
<evidence type="ECO:0000313" key="3">
    <source>
        <dbReference type="EMBL" id="CAG5005610.1"/>
    </source>
</evidence>
<protein>
    <recommendedName>
        <fullName evidence="2">Lipocalin-like domain-containing protein</fullName>
    </recommendedName>
</protein>
<dbReference type="PROSITE" id="PS51257">
    <property type="entry name" value="PROKAR_LIPOPROTEIN"/>
    <property type="match status" value="1"/>
</dbReference>
<name>A0A916JGJ2_9BACT</name>
<feature type="signal peptide" evidence="1">
    <location>
        <begin position="1"/>
        <end position="23"/>
    </location>
</feature>
<evidence type="ECO:0000259" key="2">
    <source>
        <dbReference type="Pfam" id="PF13648"/>
    </source>
</evidence>
<organism evidence="3 4">
    <name type="scientific">Dyadobacter helix</name>
    <dbReference type="NCBI Taxonomy" id="2822344"/>
    <lineage>
        <taxon>Bacteria</taxon>
        <taxon>Pseudomonadati</taxon>
        <taxon>Bacteroidota</taxon>
        <taxon>Cytophagia</taxon>
        <taxon>Cytophagales</taxon>
        <taxon>Spirosomataceae</taxon>
        <taxon>Dyadobacter</taxon>
    </lineage>
</organism>
<dbReference type="InterPro" id="IPR024311">
    <property type="entry name" value="Lipocalin-like"/>
</dbReference>
<proteinExistence type="predicted"/>
<dbReference type="AlphaFoldDB" id="A0A916JGJ2"/>
<comment type="caution">
    <text evidence="3">The sequence shown here is derived from an EMBL/GenBank/DDBJ whole genome shotgun (WGS) entry which is preliminary data.</text>
</comment>
<dbReference type="Pfam" id="PF13648">
    <property type="entry name" value="Lipocalin_4"/>
    <property type="match status" value="1"/>
</dbReference>